<dbReference type="InterPro" id="IPR020119">
    <property type="entry name" value="PsdUridine_synth_TruD_CS"/>
</dbReference>
<dbReference type="EMBL" id="OC865389">
    <property type="protein sequence ID" value="CAD7632318.1"/>
    <property type="molecule type" value="Genomic_DNA"/>
</dbReference>
<dbReference type="SUPFAM" id="SSF55120">
    <property type="entry name" value="Pseudouridine synthase"/>
    <property type="match status" value="2"/>
</dbReference>
<sequence length="737" mass="82959">MYCLRGVYGRLGLCAHTLRMHCTRVLMGRKGRDNKCLLRRVLTRQLKRAGNGSVPPIEDRVQEIIIDLLSLRDRSEAHTNQLINELRVVYGIHEELEPLGPLGEASARIVFGRAMRALRGLNATGVLLDAINAFETSHPFDGHNGSDLEGVGDSENSSHSSIHLFKRLAHLVTSRTTAMADSQAMTTTTPIVTPSVPPPTKRIKLGDNESADNKTSGDGSDGSDHSVADNTWRSKLDRNFDERDVGISEFIGDYKPFEAVLKNRYEDFLVHEIAKNGQILRLIDNRMPEEEVIPVLDIYEVFDDNTIDKIRQLVDKTSSDSTGDVSSDKVVDECVVNTNADQTDETIDAQTVATTTVTTGAVDDRKDADNKDTKNGDKNCVKIPVNGLSKHERTRIHKAIKDNYEDLETSTVDDTDGHKYIVVKRVDKGSAPARNRHQWPKHKGEYIHFVMYKENRETQQALNELALKMRISAKNFAIAGTKDKRAITTQAVSAWKVPPQRIWYAARGCRDIEVGHFQFAARELRLGELCGNRFDIVLRDVKCSDRSDAERSLQSVATIGAINYYGMQRFGFKDNYEDLETSTVDDTDGHKYIVVKRVDKGSAPARNRHQWPKHRGEYIHFVMYKENRETQQALNELALKMRISAKNFAIAGTKDKRAITTQAVSAWKVPPQRIWYAARGCRDIEVGHFQFAARELRLGELSGNRFDIVLRDVKCSDRSDAERSLQSVATIGAINYY</sequence>
<dbReference type="CDD" id="cd02552">
    <property type="entry name" value="PseudoU_synth_TruD_like"/>
    <property type="match status" value="2"/>
</dbReference>
<dbReference type="InterPro" id="IPR001656">
    <property type="entry name" value="PsdUridine_synth_TruD"/>
</dbReference>
<dbReference type="GO" id="GO:0001522">
    <property type="term" value="P:pseudouridine synthesis"/>
    <property type="evidence" value="ECO:0007669"/>
    <property type="project" value="InterPro"/>
</dbReference>
<dbReference type="GO" id="GO:0009982">
    <property type="term" value="F:pseudouridine synthase activity"/>
    <property type="evidence" value="ECO:0007669"/>
    <property type="project" value="InterPro"/>
</dbReference>
<dbReference type="AlphaFoldDB" id="A0A7R9KZF0"/>
<accession>A0A7R9KZF0</accession>
<dbReference type="EMBL" id="CAJPIZ010010814">
    <property type="protein sequence ID" value="CAG2112748.1"/>
    <property type="molecule type" value="Genomic_DNA"/>
</dbReference>
<dbReference type="Gene3D" id="3.30.2350.20">
    <property type="entry name" value="TruD, catalytic domain"/>
    <property type="match status" value="2"/>
</dbReference>
<feature type="non-terminal residue" evidence="3">
    <location>
        <position position="1"/>
    </location>
</feature>
<dbReference type="GO" id="GO:0003723">
    <property type="term" value="F:RNA binding"/>
    <property type="evidence" value="ECO:0007669"/>
    <property type="project" value="InterPro"/>
</dbReference>
<evidence type="ECO:0000313" key="4">
    <source>
        <dbReference type="Proteomes" id="UP000759131"/>
    </source>
</evidence>
<dbReference type="PANTHER" id="PTHR13326">
    <property type="entry name" value="TRNA PSEUDOURIDINE SYNTHASE D"/>
    <property type="match status" value="1"/>
</dbReference>
<evidence type="ECO:0008006" key="5">
    <source>
        <dbReference type="Google" id="ProtNLM"/>
    </source>
</evidence>
<organism evidence="3">
    <name type="scientific">Medioppia subpectinata</name>
    <dbReference type="NCBI Taxonomy" id="1979941"/>
    <lineage>
        <taxon>Eukaryota</taxon>
        <taxon>Metazoa</taxon>
        <taxon>Ecdysozoa</taxon>
        <taxon>Arthropoda</taxon>
        <taxon>Chelicerata</taxon>
        <taxon>Arachnida</taxon>
        <taxon>Acari</taxon>
        <taxon>Acariformes</taxon>
        <taxon>Sarcoptiformes</taxon>
        <taxon>Oribatida</taxon>
        <taxon>Brachypylina</taxon>
        <taxon>Oppioidea</taxon>
        <taxon>Oppiidae</taxon>
        <taxon>Medioppia</taxon>
    </lineage>
</organism>
<evidence type="ECO:0000256" key="2">
    <source>
        <dbReference type="SAM" id="MobiDB-lite"/>
    </source>
</evidence>
<dbReference type="InterPro" id="IPR020103">
    <property type="entry name" value="PsdUridine_synth_cat_dom_sf"/>
</dbReference>
<dbReference type="GO" id="GO:0005634">
    <property type="term" value="C:nucleus"/>
    <property type="evidence" value="ECO:0007669"/>
    <property type="project" value="TreeGrafter"/>
</dbReference>
<dbReference type="PANTHER" id="PTHR13326:SF31">
    <property type="entry name" value="PSEUDOURIDYLATE SYNTHASE 7 HOMOLOG"/>
    <property type="match status" value="1"/>
</dbReference>
<dbReference type="OrthoDB" id="447290at2759"/>
<keyword evidence="4" id="KW-1185">Reference proteome</keyword>
<dbReference type="Proteomes" id="UP000759131">
    <property type="component" value="Unassembled WGS sequence"/>
</dbReference>
<name>A0A7R9KZF0_9ACAR</name>
<dbReference type="InterPro" id="IPR042214">
    <property type="entry name" value="TruD_catalytic"/>
</dbReference>
<feature type="region of interest" description="Disordered" evidence="2">
    <location>
        <begin position="180"/>
        <end position="229"/>
    </location>
</feature>
<evidence type="ECO:0000313" key="3">
    <source>
        <dbReference type="EMBL" id="CAD7632318.1"/>
    </source>
</evidence>
<evidence type="ECO:0000256" key="1">
    <source>
        <dbReference type="ARBA" id="ARBA00022694"/>
    </source>
</evidence>
<gene>
    <name evidence="3" type="ORF">OSB1V03_LOCUS12723</name>
</gene>
<keyword evidence="1" id="KW-0819">tRNA processing</keyword>
<dbReference type="PROSITE" id="PS01268">
    <property type="entry name" value="UPF0024"/>
    <property type="match status" value="2"/>
</dbReference>
<dbReference type="GO" id="GO:0008033">
    <property type="term" value="P:tRNA processing"/>
    <property type="evidence" value="ECO:0007669"/>
    <property type="project" value="UniProtKB-KW"/>
</dbReference>
<proteinExistence type="predicted"/>
<protein>
    <recommendedName>
        <fullName evidence="5">TRUD domain-containing protein</fullName>
    </recommendedName>
</protein>
<dbReference type="Pfam" id="PF01142">
    <property type="entry name" value="TruD"/>
    <property type="match status" value="2"/>
</dbReference>
<reference evidence="3" key="1">
    <citation type="submission" date="2020-11" db="EMBL/GenBank/DDBJ databases">
        <authorList>
            <person name="Tran Van P."/>
        </authorList>
    </citation>
    <scope>NUCLEOTIDE SEQUENCE</scope>
</reference>